<sequence>MITIRGYVKEDAQTLWAIHHFTIRNINVRDYSQAQVEAWAPNTLEPDVWQKRMDGLNPFVAMSDGVVVGYTDLQPDGLVDHFFCHHLYQGQGIGKALMNYVFEIGKQRNIKRYYSHVSITARPFYEHMGFKVEKEQ</sequence>
<evidence type="ECO:0000313" key="3">
    <source>
        <dbReference type="Proteomes" id="UP000503003"/>
    </source>
</evidence>
<feature type="domain" description="N-acetyltransferase" evidence="1">
    <location>
        <begin position="2"/>
        <end position="136"/>
    </location>
</feature>
<organism evidence="2 3">
    <name type="scientific">Vibrio ziniensis</name>
    <dbReference type="NCBI Taxonomy" id="2711221"/>
    <lineage>
        <taxon>Bacteria</taxon>
        <taxon>Pseudomonadati</taxon>
        <taxon>Pseudomonadota</taxon>
        <taxon>Gammaproteobacteria</taxon>
        <taxon>Vibrionales</taxon>
        <taxon>Vibrionaceae</taxon>
        <taxon>Vibrio</taxon>
    </lineage>
</organism>
<dbReference type="GO" id="GO:0016747">
    <property type="term" value="F:acyltransferase activity, transferring groups other than amino-acyl groups"/>
    <property type="evidence" value="ECO:0007669"/>
    <property type="project" value="InterPro"/>
</dbReference>
<keyword evidence="2" id="KW-0808">Transferase</keyword>
<dbReference type="InterPro" id="IPR016181">
    <property type="entry name" value="Acyl_CoA_acyltransferase"/>
</dbReference>
<dbReference type="InterPro" id="IPR000182">
    <property type="entry name" value="GNAT_dom"/>
</dbReference>
<gene>
    <name evidence="2" type="ORF">G5S32_15645</name>
</gene>
<dbReference type="Gene3D" id="3.40.630.30">
    <property type="match status" value="1"/>
</dbReference>
<dbReference type="CDD" id="cd04301">
    <property type="entry name" value="NAT_SF"/>
    <property type="match status" value="1"/>
</dbReference>
<dbReference type="RefSeq" id="WP_165312965.1">
    <property type="nucleotide sequence ID" value="NZ_CP049332.1"/>
</dbReference>
<dbReference type="Proteomes" id="UP000503003">
    <property type="component" value="Chromosome 2"/>
</dbReference>
<dbReference type="PROSITE" id="PS51186">
    <property type="entry name" value="GNAT"/>
    <property type="match status" value="1"/>
</dbReference>
<dbReference type="EMBL" id="CP049332">
    <property type="protein sequence ID" value="QIH43430.1"/>
    <property type="molecule type" value="Genomic_DNA"/>
</dbReference>
<accession>A0A6G7CMY4</accession>
<dbReference type="InterPro" id="IPR052564">
    <property type="entry name" value="N-acetyltrans/Recomb-assoc"/>
</dbReference>
<dbReference type="AlphaFoldDB" id="A0A6G7CMY4"/>
<dbReference type="PANTHER" id="PTHR43451">
    <property type="entry name" value="ACETYLTRANSFERASE (GNAT) FAMILY PROTEIN"/>
    <property type="match status" value="1"/>
</dbReference>
<reference evidence="2 3" key="1">
    <citation type="submission" date="2020-02" db="EMBL/GenBank/DDBJ databases">
        <title>A complete genome of a marine bacterium Vibrio sp. ZWAL4003 isolated from the mangrove sediment with the ability to degrade polysaccharides.</title>
        <authorList>
            <person name="Wu J."/>
            <person name="Qu W."/>
            <person name="Zeng R."/>
        </authorList>
    </citation>
    <scope>NUCLEOTIDE SEQUENCE [LARGE SCALE GENOMIC DNA]</scope>
    <source>
        <strain evidence="2 3">ZWAL4003</strain>
    </source>
</reference>
<protein>
    <submittedName>
        <fullName evidence="2">GNAT family N-acetyltransferase</fullName>
    </submittedName>
</protein>
<dbReference type="PANTHER" id="PTHR43451:SF1">
    <property type="entry name" value="ACETYLTRANSFERASE"/>
    <property type="match status" value="1"/>
</dbReference>
<dbReference type="SUPFAM" id="SSF55729">
    <property type="entry name" value="Acyl-CoA N-acyltransferases (Nat)"/>
    <property type="match status" value="1"/>
</dbReference>
<proteinExistence type="predicted"/>
<keyword evidence="3" id="KW-1185">Reference proteome</keyword>
<name>A0A6G7CMY4_9VIBR</name>
<evidence type="ECO:0000313" key="2">
    <source>
        <dbReference type="EMBL" id="QIH43430.1"/>
    </source>
</evidence>
<dbReference type="Pfam" id="PF13673">
    <property type="entry name" value="Acetyltransf_10"/>
    <property type="match status" value="1"/>
</dbReference>
<dbReference type="KEGG" id="vzi:G5S32_15645"/>
<evidence type="ECO:0000259" key="1">
    <source>
        <dbReference type="PROSITE" id="PS51186"/>
    </source>
</evidence>